<keyword evidence="1" id="KW-0805">Transcription regulation</keyword>
<keyword evidence="2" id="KW-0238">DNA-binding</keyword>
<dbReference type="Pfam" id="PF01380">
    <property type="entry name" value="SIS"/>
    <property type="match status" value="1"/>
</dbReference>
<dbReference type="PROSITE" id="PS51464">
    <property type="entry name" value="SIS"/>
    <property type="match status" value="1"/>
</dbReference>
<dbReference type="Proteomes" id="UP000477911">
    <property type="component" value="Unassembled WGS sequence"/>
</dbReference>
<dbReference type="PROSITE" id="PS51071">
    <property type="entry name" value="HTH_RPIR"/>
    <property type="match status" value="1"/>
</dbReference>
<dbReference type="GO" id="GO:1901135">
    <property type="term" value="P:carbohydrate derivative metabolic process"/>
    <property type="evidence" value="ECO:0007669"/>
    <property type="project" value="InterPro"/>
</dbReference>
<dbReference type="Gene3D" id="3.40.50.10490">
    <property type="entry name" value="Glucose-6-phosphate isomerase like protein, domain 1"/>
    <property type="match status" value="1"/>
</dbReference>
<evidence type="ECO:0000256" key="3">
    <source>
        <dbReference type="ARBA" id="ARBA00023163"/>
    </source>
</evidence>
<dbReference type="InterPro" id="IPR047640">
    <property type="entry name" value="RpiR-like"/>
</dbReference>
<dbReference type="InterPro" id="IPR001347">
    <property type="entry name" value="SIS_dom"/>
</dbReference>
<dbReference type="InterPro" id="IPR046348">
    <property type="entry name" value="SIS_dom_sf"/>
</dbReference>
<evidence type="ECO:0000256" key="2">
    <source>
        <dbReference type="ARBA" id="ARBA00023125"/>
    </source>
</evidence>
<dbReference type="SUPFAM" id="SSF53697">
    <property type="entry name" value="SIS domain"/>
    <property type="match status" value="1"/>
</dbReference>
<dbReference type="InterPro" id="IPR009057">
    <property type="entry name" value="Homeodomain-like_sf"/>
</dbReference>
<dbReference type="GO" id="GO:0003677">
    <property type="term" value="F:DNA binding"/>
    <property type="evidence" value="ECO:0007669"/>
    <property type="project" value="UniProtKB-KW"/>
</dbReference>
<reference evidence="6 7" key="1">
    <citation type="submission" date="2019-12" db="EMBL/GenBank/DDBJ databases">
        <authorList>
            <person name="Li M."/>
        </authorList>
    </citation>
    <scope>NUCLEOTIDE SEQUENCE [LARGE SCALE GENOMIC DNA]</scope>
    <source>
        <strain evidence="6 7">GBMRC 2024</strain>
    </source>
</reference>
<gene>
    <name evidence="6" type="ORF">GR170_17730</name>
</gene>
<dbReference type="GO" id="GO:0097367">
    <property type="term" value="F:carbohydrate derivative binding"/>
    <property type="evidence" value="ECO:0007669"/>
    <property type="project" value="InterPro"/>
</dbReference>
<organism evidence="6 7">
    <name type="scientific">Pseudooceanicola albus</name>
    <dbReference type="NCBI Taxonomy" id="2692189"/>
    <lineage>
        <taxon>Bacteria</taxon>
        <taxon>Pseudomonadati</taxon>
        <taxon>Pseudomonadota</taxon>
        <taxon>Alphaproteobacteria</taxon>
        <taxon>Rhodobacterales</taxon>
        <taxon>Paracoccaceae</taxon>
        <taxon>Pseudooceanicola</taxon>
    </lineage>
</organism>
<feature type="domain" description="HTH rpiR-type" evidence="4">
    <location>
        <begin position="5"/>
        <end position="81"/>
    </location>
</feature>
<protein>
    <submittedName>
        <fullName evidence="6">SIS domain-containing protein</fullName>
    </submittedName>
</protein>
<feature type="domain" description="SIS" evidence="5">
    <location>
        <begin position="132"/>
        <end position="262"/>
    </location>
</feature>
<dbReference type="AlphaFoldDB" id="A0A6L7G809"/>
<dbReference type="InterPro" id="IPR036388">
    <property type="entry name" value="WH-like_DNA-bd_sf"/>
</dbReference>
<evidence type="ECO:0000259" key="5">
    <source>
        <dbReference type="PROSITE" id="PS51464"/>
    </source>
</evidence>
<dbReference type="GO" id="GO:0003700">
    <property type="term" value="F:DNA-binding transcription factor activity"/>
    <property type="evidence" value="ECO:0007669"/>
    <property type="project" value="InterPro"/>
</dbReference>
<keyword evidence="7" id="KW-1185">Reference proteome</keyword>
<proteinExistence type="predicted"/>
<dbReference type="InterPro" id="IPR035472">
    <property type="entry name" value="RpiR-like_SIS"/>
</dbReference>
<name>A0A6L7G809_9RHOB</name>
<sequence>MSEYQDLQDRLKRGFPDLPPALQTAATYVLEHPGNIATLSMRQVAADTGISLGNFPRLAKALGYDTYNELRSVFSTHVQTGSVGDYHIRAGALQEGAVGDGLQATWQEFRDAAHRNVDALFEQNHLSAVNAAAGRLAQARRIYVVGMQASLSSAIYAKYLGSMVSERFRIVSGQGGVFADDIAEIGPEDAVLAVSMRPSSEFTIRVARAGRAAGAHVVALTDSDAAPLALSAQEVLLIPNRSPMFFDSYLGVTLMLEVLLGFLTMQSPDAVARIENMENRRRAMGEYWQDRDI</sequence>
<dbReference type="Gene3D" id="1.10.10.10">
    <property type="entry name" value="Winged helix-like DNA-binding domain superfamily/Winged helix DNA-binding domain"/>
    <property type="match status" value="1"/>
</dbReference>
<dbReference type="PANTHER" id="PTHR30514">
    <property type="entry name" value="GLUCOKINASE"/>
    <property type="match status" value="1"/>
</dbReference>
<dbReference type="CDD" id="cd05013">
    <property type="entry name" value="SIS_RpiR"/>
    <property type="match status" value="1"/>
</dbReference>
<evidence type="ECO:0000256" key="1">
    <source>
        <dbReference type="ARBA" id="ARBA00023015"/>
    </source>
</evidence>
<accession>A0A6L7G809</accession>
<comment type="caution">
    <text evidence="6">The sequence shown here is derived from an EMBL/GenBank/DDBJ whole genome shotgun (WGS) entry which is preliminary data.</text>
</comment>
<dbReference type="InterPro" id="IPR000281">
    <property type="entry name" value="HTH_RpiR"/>
</dbReference>
<dbReference type="RefSeq" id="WP_160895793.1">
    <property type="nucleotide sequence ID" value="NZ_WUMU01000019.1"/>
</dbReference>
<dbReference type="EMBL" id="WUMU01000019">
    <property type="protein sequence ID" value="MXN19678.1"/>
    <property type="molecule type" value="Genomic_DNA"/>
</dbReference>
<dbReference type="SUPFAM" id="SSF46689">
    <property type="entry name" value="Homeodomain-like"/>
    <property type="match status" value="1"/>
</dbReference>
<evidence type="ECO:0000313" key="7">
    <source>
        <dbReference type="Proteomes" id="UP000477911"/>
    </source>
</evidence>
<dbReference type="PANTHER" id="PTHR30514:SF18">
    <property type="entry name" value="RPIR-FAMILY TRANSCRIPTIONAL REGULATOR"/>
    <property type="match status" value="1"/>
</dbReference>
<evidence type="ECO:0000313" key="6">
    <source>
        <dbReference type="EMBL" id="MXN19678.1"/>
    </source>
</evidence>
<keyword evidence="3" id="KW-0804">Transcription</keyword>
<evidence type="ECO:0000259" key="4">
    <source>
        <dbReference type="PROSITE" id="PS51071"/>
    </source>
</evidence>